<gene>
    <name evidence="2" type="ORF">C0Z20_06905</name>
</gene>
<protein>
    <recommendedName>
        <fullName evidence="4">Cysteine-rich CWC family protein</fullName>
    </recommendedName>
</protein>
<evidence type="ECO:0008006" key="4">
    <source>
        <dbReference type="Google" id="ProtNLM"/>
    </source>
</evidence>
<dbReference type="InterPro" id="IPR032720">
    <property type="entry name" value="Cys_rich_CWC"/>
</dbReference>
<dbReference type="AlphaFoldDB" id="A0A2N7X7T7"/>
<comment type="caution">
    <text evidence="2">The sequence shown here is derived from an EMBL/GenBank/DDBJ whole genome shotgun (WGS) entry which is preliminary data.</text>
</comment>
<dbReference type="RefSeq" id="WP_083925643.1">
    <property type="nucleotide sequence ID" value="NZ_PNYC01000003.1"/>
</dbReference>
<sequence>MCPPNRSAASPASAAPARCPRCGEAFDCGRESGSSDCWCASMPKLPAGRLVPGAPCLCPQCLATELAASAGESSGRSAAGTHDSSFPPSSSSPSD</sequence>
<dbReference type="Proteomes" id="UP000235777">
    <property type="component" value="Unassembled WGS sequence"/>
</dbReference>
<dbReference type="EMBL" id="PNYC01000003">
    <property type="protein sequence ID" value="PMS37677.1"/>
    <property type="molecule type" value="Genomic_DNA"/>
</dbReference>
<accession>A0A2N7X7T7</accession>
<organism evidence="2 3">
    <name type="scientific">Trinickia symbiotica</name>
    <dbReference type="NCBI Taxonomy" id="863227"/>
    <lineage>
        <taxon>Bacteria</taxon>
        <taxon>Pseudomonadati</taxon>
        <taxon>Pseudomonadota</taxon>
        <taxon>Betaproteobacteria</taxon>
        <taxon>Burkholderiales</taxon>
        <taxon>Burkholderiaceae</taxon>
        <taxon>Trinickia</taxon>
    </lineage>
</organism>
<evidence type="ECO:0000256" key="1">
    <source>
        <dbReference type="SAM" id="MobiDB-lite"/>
    </source>
</evidence>
<reference evidence="2 3" key="1">
    <citation type="submission" date="2018-01" db="EMBL/GenBank/DDBJ databases">
        <title>Whole genome analyses suggest that Burkholderia sensu lato contains two further novel genera in the rhizoxinica-symbiotica group Mycetohabitans gen. nov., and Trinickia gen. nov.: implications for the evolution of diazotrophy and nodulation in the Burkholderiaceae.</title>
        <authorList>
            <person name="Estrada-de los Santos P."/>
            <person name="Palmer M."/>
            <person name="Chavez-Ramirez B."/>
            <person name="Beukes C."/>
            <person name="Steenkamp E.T."/>
            <person name="Hirsch A.M."/>
            <person name="Manyaka P."/>
            <person name="Maluk M."/>
            <person name="Lafos M."/>
            <person name="Crook M."/>
            <person name="Gross E."/>
            <person name="Simon M.F."/>
            <person name="Bueno dos Reis Junior F."/>
            <person name="Poole P.S."/>
            <person name="Venter S.N."/>
            <person name="James E.K."/>
        </authorList>
    </citation>
    <scope>NUCLEOTIDE SEQUENCE [LARGE SCALE GENOMIC DNA]</scope>
    <source>
        <strain evidence="2 3">JPY 581</strain>
    </source>
</reference>
<keyword evidence="3" id="KW-1185">Reference proteome</keyword>
<evidence type="ECO:0000313" key="3">
    <source>
        <dbReference type="Proteomes" id="UP000235777"/>
    </source>
</evidence>
<proteinExistence type="predicted"/>
<name>A0A2N7X7T7_9BURK</name>
<evidence type="ECO:0000313" key="2">
    <source>
        <dbReference type="EMBL" id="PMS37677.1"/>
    </source>
</evidence>
<feature type="region of interest" description="Disordered" evidence="1">
    <location>
        <begin position="72"/>
        <end position="95"/>
    </location>
</feature>
<dbReference type="Pfam" id="PF14375">
    <property type="entry name" value="Cys_rich_CWC"/>
    <property type="match status" value="1"/>
</dbReference>
<dbReference type="OrthoDB" id="331868at2"/>